<keyword evidence="1" id="KW-1133">Transmembrane helix</keyword>
<evidence type="ECO:0000313" key="3">
    <source>
        <dbReference type="EMBL" id="TCN90298.1"/>
    </source>
</evidence>
<feature type="transmembrane region" description="Helical" evidence="1">
    <location>
        <begin position="259"/>
        <end position="286"/>
    </location>
</feature>
<feature type="transmembrane region" description="Helical" evidence="1">
    <location>
        <begin position="190"/>
        <end position="207"/>
    </location>
</feature>
<feature type="transmembrane region" description="Helical" evidence="1">
    <location>
        <begin position="162"/>
        <end position="178"/>
    </location>
</feature>
<feature type="transmembrane region" description="Helical" evidence="1">
    <location>
        <begin position="28"/>
        <end position="56"/>
    </location>
</feature>
<feature type="transmembrane region" description="Helical" evidence="1">
    <location>
        <begin position="322"/>
        <end position="342"/>
    </location>
</feature>
<dbReference type="RefSeq" id="WP_165900065.1">
    <property type="nucleotide sequence ID" value="NZ_SLWF01000002.1"/>
</dbReference>
<organism evidence="3 4">
    <name type="scientific">Shewanella fodinae</name>
    <dbReference type="NCBI Taxonomy" id="552357"/>
    <lineage>
        <taxon>Bacteria</taxon>
        <taxon>Pseudomonadati</taxon>
        <taxon>Pseudomonadota</taxon>
        <taxon>Gammaproteobacteria</taxon>
        <taxon>Alteromonadales</taxon>
        <taxon>Shewanellaceae</taxon>
        <taxon>Shewanella</taxon>
    </lineage>
</organism>
<sequence>MSRQILWQQLVEQHLVQGEMPVVPPVPWYVVLLQTMAAWVASGFMLGFLGSLMLFLPIRESDGFGIGGVTSFAVAIFIVTQQRRRDSGLFVSQLGFCFAMAAIAGIAIWLVERLHLNSSDIYLMLLLLGLLHWLTLALFSIRFCSALLMLGAAILWLLEQGLGMLLSPMLLVSSFWLWRQEHDFGSWRQLLRPLAYACAVWLPWVQLPLLEYTSGAFHQAQWFLSSPWSALLNLLLLAAMFHVILEWRPQTTRQRWMTVTLLLLVGWWLYWIPGLVAGFALCVLGFAVAEWLLLAMGVLSVLGFSSWFYYSLSYTLLFKSLLLLGFGLTLLLLLGFMNTQLFKKKQWLTFTMSQETD</sequence>
<keyword evidence="1" id="KW-0472">Membrane</keyword>
<dbReference type="AlphaFoldDB" id="A0A4R2FLG2"/>
<name>A0A4R2FLG2_9GAMM</name>
<protein>
    <submittedName>
        <fullName evidence="3">Uncharacterized protein DUF4401</fullName>
    </submittedName>
</protein>
<feature type="domain" description="DUF4401" evidence="2">
    <location>
        <begin position="27"/>
        <end position="337"/>
    </location>
</feature>
<keyword evidence="1" id="KW-0812">Transmembrane</keyword>
<keyword evidence="4" id="KW-1185">Reference proteome</keyword>
<proteinExistence type="predicted"/>
<evidence type="ECO:0000256" key="1">
    <source>
        <dbReference type="SAM" id="Phobius"/>
    </source>
</evidence>
<dbReference type="Proteomes" id="UP000294832">
    <property type="component" value="Unassembled WGS sequence"/>
</dbReference>
<accession>A0A4R2FLG2</accession>
<reference evidence="3 4" key="1">
    <citation type="submission" date="2019-03" db="EMBL/GenBank/DDBJ databases">
        <title>Freshwater and sediment microbial communities from various areas in North America, analyzing microbe dynamics in response to fracking.</title>
        <authorList>
            <person name="Lamendella R."/>
        </authorList>
    </citation>
    <scope>NUCLEOTIDE SEQUENCE [LARGE SCALE GENOMIC DNA]</scope>
    <source>
        <strain evidence="3 4">74A</strain>
    </source>
</reference>
<feature type="transmembrane region" description="Helical" evidence="1">
    <location>
        <begin position="227"/>
        <end position="247"/>
    </location>
</feature>
<dbReference type="Pfam" id="PF14351">
    <property type="entry name" value="DUF4401"/>
    <property type="match status" value="1"/>
</dbReference>
<comment type="caution">
    <text evidence="3">The sequence shown here is derived from an EMBL/GenBank/DDBJ whole genome shotgun (WGS) entry which is preliminary data.</text>
</comment>
<dbReference type="EMBL" id="SLWF01000002">
    <property type="protein sequence ID" value="TCN90298.1"/>
    <property type="molecule type" value="Genomic_DNA"/>
</dbReference>
<feature type="transmembrane region" description="Helical" evidence="1">
    <location>
        <begin position="123"/>
        <end position="156"/>
    </location>
</feature>
<feature type="transmembrane region" description="Helical" evidence="1">
    <location>
        <begin position="88"/>
        <end position="111"/>
    </location>
</feature>
<evidence type="ECO:0000313" key="4">
    <source>
        <dbReference type="Proteomes" id="UP000294832"/>
    </source>
</evidence>
<gene>
    <name evidence="3" type="ORF">EDC91_102215</name>
</gene>
<feature type="transmembrane region" description="Helical" evidence="1">
    <location>
        <begin position="292"/>
        <end position="310"/>
    </location>
</feature>
<evidence type="ECO:0000259" key="2">
    <source>
        <dbReference type="Pfam" id="PF14351"/>
    </source>
</evidence>
<feature type="transmembrane region" description="Helical" evidence="1">
    <location>
        <begin position="63"/>
        <end position="82"/>
    </location>
</feature>
<dbReference type="InterPro" id="IPR025513">
    <property type="entry name" value="DUF4401"/>
</dbReference>